<comment type="similarity">
    <text evidence="1">Belongs to the CutC family.</text>
</comment>
<dbReference type="Gene3D" id="3.20.20.380">
    <property type="entry name" value="Copper homeostasis (CutC) domain"/>
    <property type="match status" value="1"/>
</dbReference>
<gene>
    <name evidence="3" type="ORF">P153DRAFT_329017</name>
</gene>
<evidence type="ECO:0000313" key="3">
    <source>
        <dbReference type="EMBL" id="KAF2134564.1"/>
    </source>
</evidence>
<organism evidence="3 4">
    <name type="scientific">Dothidotthia symphoricarpi CBS 119687</name>
    <dbReference type="NCBI Taxonomy" id="1392245"/>
    <lineage>
        <taxon>Eukaryota</taxon>
        <taxon>Fungi</taxon>
        <taxon>Dikarya</taxon>
        <taxon>Ascomycota</taxon>
        <taxon>Pezizomycotina</taxon>
        <taxon>Dothideomycetes</taxon>
        <taxon>Pleosporomycetidae</taxon>
        <taxon>Pleosporales</taxon>
        <taxon>Dothidotthiaceae</taxon>
        <taxon>Dothidotthia</taxon>
    </lineage>
</organism>
<dbReference type="InterPro" id="IPR005627">
    <property type="entry name" value="CutC-like"/>
</dbReference>
<dbReference type="RefSeq" id="XP_033528951.1">
    <property type="nucleotide sequence ID" value="XM_033665370.1"/>
</dbReference>
<sequence>MLEIACFNLASVTVATKAGADRIELCDDYLAGGVTPSITSRNNITEAITIPINIMIRPRAGHFNYSTAEFEQMKSDIKLHKSWANGFVFGILDSTNRVDERNQELVQLADPLPCTFHRAIDEVEDLDEAVETVIAYGFKSILTSGGMKNAIQGAERVAVLQKTHGEKIQLILGGGVRGINALELKRKTGVDWLHSAAITKSGEEVDYEEVVKIKDVLKDYY</sequence>
<proteinExistence type="inferred from homology"/>
<dbReference type="PANTHER" id="PTHR12598">
    <property type="entry name" value="COPPER HOMEOSTASIS PROTEIN CUTC"/>
    <property type="match status" value="1"/>
</dbReference>
<accession>A0A6A6AUD5</accession>
<dbReference type="EMBL" id="ML977497">
    <property type="protein sequence ID" value="KAF2134564.1"/>
    <property type="molecule type" value="Genomic_DNA"/>
</dbReference>
<evidence type="ECO:0000256" key="1">
    <source>
        <dbReference type="ARBA" id="ARBA00007768"/>
    </source>
</evidence>
<dbReference type="SUPFAM" id="SSF110395">
    <property type="entry name" value="CutC-like"/>
    <property type="match status" value="1"/>
</dbReference>
<dbReference type="AlphaFoldDB" id="A0A6A6AUD5"/>
<dbReference type="GeneID" id="54405802"/>
<keyword evidence="4" id="KW-1185">Reference proteome</keyword>
<dbReference type="OrthoDB" id="7392499at2759"/>
<evidence type="ECO:0000313" key="4">
    <source>
        <dbReference type="Proteomes" id="UP000799771"/>
    </source>
</evidence>
<protein>
    <recommendedName>
        <fullName evidence="2">Copper homeostasis protein cutC homolog</fullName>
    </recommendedName>
</protein>
<dbReference type="Pfam" id="PF03932">
    <property type="entry name" value="CutC"/>
    <property type="match status" value="1"/>
</dbReference>
<dbReference type="InterPro" id="IPR036822">
    <property type="entry name" value="CutC-like_dom_sf"/>
</dbReference>
<reference evidence="3" key="1">
    <citation type="journal article" date="2020" name="Stud. Mycol.">
        <title>101 Dothideomycetes genomes: a test case for predicting lifestyles and emergence of pathogens.</title>
        <authorList>
            <person name="Haridas S."/>
            <person name="Albert R."/>
            <person name="Binder M."/>
            <person name="Bloem J."/>
            <person name="Labutti K."/>
            <person name="Salamov A."/>
            <person name="Andreopoulos B."/>
            <person name="Baker S."/>
            <person name="Barry K."/>
            <person name="Bills G."/>
            <person name="Bluhm B."/>
            <person name="Cannon C."/>
            <person name="Castanera R."/>
            <person name="Culley D."/>
            <person name="Daum C."/>
            <person name="Ezra D."/>
            <person name="Gonzalez J."/>
            <person name="Henrissat B."/>
            <person name="Kuo A."/>
            <person name="Liang C."/>
            <person name="Lipzen A."/>
            <person name="Lutzoni F."/>
            <person name="Magnuson J."/>
            <person name="Mondo S."/>
            <person name="Nolan M."/>
            <person name="Ohm R."/>
            <person name="Pangilinan J."/>
            <person name="Park H.-J."/>
            <person name="Ramirez L."/>
            <person name="Alfaro M."/>
            <person name="Sun H."/>
            <person name="Tritt A."/>
            <person name="Yoshinaga Y."/>
            <person name="Zwiers L.-H."/>
            <person name="Turgeon B."/>
            <person name="Goodwin S."/>
            <person name="Spatafora J."/>
            <person name="Crous P."/>
            <person name="Grigoriev I."/>
        </authorList>
    </citation>
    <scope>NUCLEOTIDE SEQUENCE</scope>
    <source>
        <strain evidence="3">CBS 119687</strain>
    </source>
</reference>
<dbReference type="PANTHER" id="PTHR12598:SF0">
    <property type="entry name" value="COPPER HOMEOSTASIS PROTEIN CUTC HOMOLOG"/>
    <property type="match status" value="1"/>
</dbReference>
<evidence type="ECO:0000256" key="2">
    <source>
        <dbReference type="ARBA" id="ARBA00019014"/>
    </source>
</evidence>
<name>A0A6A6AUD5_9PLEO</name>
<dbReference type="GO" id="GO:0005507">
    <property type="term" value="F:copper ion binding"/>
    <property type="evidence" value="ECO:0007669"/>
    <property type="project" value="TreeGrafter"/>
</dbReference>
<dbReference type="Proteomes" id="UP000799771">
    <property type="component" value="Unassembled WGS sequence"/>
</dbReference>